<dbReference type="InterPro" id="IPR040291">
    <property type="entry name" value="DDB_G0287341-like"/>
</dbReference>
<keyword evidence="1" id="KW-1133">Transmembrane helix</keyword>
<dbReference type="KEGG" id="dpp:DICPUDRAFT_147598"/>
<evidence type="ECO:0000313" key="2">
    <source>
        <dbReference type="EMBL" id="EGC39650.1"/>
    </source>
</evidence>
<reference evidence="3" key="1">
    <citation type="journal article" date="2011" name="Genome Biol.">
        <title>Comparative genomics of the social amoebae Dictyostelium discoideum and Dictyostelium purpureum.</title>
        <authorList>
            <consortium name="US DOE Joint Genome Institute (JGI-PGF)"/>
            <person name="Sucgang R."/>
            <person name="Kuo A."/>
            <person name="Tian X."/>
            <person name="Salerno W."/>
            <person name="Parikh A."/>
            <person name="Feasley C.L."/>
            <person name="Dalin E."/>
            <person name="Tu H."/>
            <person name="Huang E."/>
            <person name="Barry K."/>
            <person name="Lindquist E."/>
            <person name="Shapiro H."/>
            <person name="Bruce D."/>
            <person name="Schmutz J."/>
            <person name="Salamov A."/>
            <person name="Fey P."/>
            <person name="Gaudet P."/>
            <person name="Anjard C."/>
            <person name="Babu M.M."/>
            <person name="Basu S."/>
            <person name="Bushmanova Y."/>
            <person name="van der Wel H."/>
            <person name="Katoh-Kurasawa M."/>
            <person name="Dinh C."/>
            <person name="Coutinho P.M."/>
            <person name="Saito T."/>
            <person name="Elias M."/>
            <person name="Schaap P."/>
            <person name="Kay R.R."/>
            <person name="Henrissat B."/>
            <person name="Eichinger L."/>
            <person name="Rivero F."/>
            <person name="Putnam N.H."/>
            <person name="West C.M."/>
            <person name="Loomis W.F."/>
            <person name="Chisholm R.L."/>
            <person name="Shaulsky G."/>
            <person name="Strassmann J.E."/>
            <person name="Queller D.C."/>
            <person name="Kuspa A."/>
            <person name="Grigoriev I.V."/>
        </authorList>
    </citation>
    <scope>NUCLEOTIDE SEQUENCE [LARGE SCALE GENOMIC DNA]</scope>
    <source>
        <strain evidence="3">QSDP1</strain>
    </source>
</reference>
<organism evidence="2 3">
    <name type="scientific">Dictyostelium purpureum</name>
    <name type="common">Slime mold</name>
    <dbReference type="NCBI Taxonomy" id="5786"/>
    <lineage>
        <taxon>Eukaryota</taxon>
        <taxon>Amoebozoa</taxon>
        <taxon>Evosea</taxon>
        <taxon>Eumycetozoa</taxon>
        <taxon>Dictyostelia</taxon>
        <taxon>Dictyosteliales</taxon>
        <taxon>Dictyosteliaceae</taxon>
        <taxon>Dictyostelium</taxon>
    </lineage>
</organism>
<feature type="transmembrane region" description="Helical" evidence="1">
    <location>
        <begin position="183"/>
        <end position="204"/>
    </location>
</feature>
<feature type="transmembrane region" description="Helical" evidence="1">
    <location>
        <begin position="120"/>
        <end position="139"/>
    </location>
</feature>
<dbReference type="PANTHER" id="PTHR35202">
    <property type="entry name" value="TRANSMEMBRANE PROTEIN-RELATED"/>
    <property type="match status" value="1"/>
</dbReference>
<dbReference type="Proteomes" id="UP000001064">
    <property type="component" value="Unassembled WGS sequence"/>
</dbReference>
<keyword evidence="1" id="KW-0812">Transmembrane</keyword>
<accession>F0Z8X1</accession>
<sequence>MKFYSVVSAIIFLVAWILILLSFFKTWYYFEITQPIDEYNTVKYSFGIGKVKTHDYHNSTANSNLDTIKFFKQFGIGEVRYNEFLSASVGFAIISWVICMVQFALCVLDVIGKTSNIGRFLGIIVLIFTMLSLSIFTGFKSSLHKACLQSKVNNCDSGALKGLWSSSFVGENDYSEWGYGDGWIYMIAAFVLSFAGAIYNILFFNKNREDD</sequence>
<dbReference type="AlphaFoldDB" id="F0Z8X1"/>
<dbReference type="InParanoid" id="F0Z8X1"/>
<keyword evidence="3" id="KW-1185">Reference proteome</keyword>
<feature type="transmembrane region" description="Helical" evidence="1">
    <location>
        <begin position="7"/>
        <end position="30"/>
    </location>
</feature>
<keyword evidence="1" id="KW-0472">Membrane</keyword>
<dbReference type="VEuPathDB" id="AmoebaDB:DICPUDRAFT_147598"/>
<name>F0Z8X1_DICPU</name>
<dbReference type="GeneID" id="10509745"/>
<evidence type="ECO:0008006" key="4">
    <source>
        <dbReference type="Google" id="ProtNLM"/>
    </source>
</evidence>
<evidence type="ECO:0000313" key="3">
    <source>
        <dbReference type="Proteomes" id="UP000001064"/>
    </source>
</evidence>
<feature type="transmembrane region" description="Helical" evidence="1">
    <location>
        <begin position="84"/>
        <end position="108"/>
    </location>
</feature>
<protein>
    <recommendedName>
        <fullName evidence="4">MARVEL domain-containing protein</fullName>
    </recommendedName>
</protein>
<dbReference type="EMBL" id="GL870954">
    <property type="protein sequence ID" value="EGC39650.1"/>
    <property type="molecule type" value="Genomic_DNA"/>
</dbReference>
<evidence type="ECO:0000256" key="1">
    <source>
        <dbReference type="SAM" id="Phobius"/>
    </source>
</evidence>
<gene>
    <name evidence="2" type="ORF">DICPUDRAFT_147598</name>
</gene>
<dbReference type="PANTHER" id="PTHR35202:SF4">
    <property type="entry name" value="DUF4199 DOMAIN-CONTAINING PROTEIN"/>
    <property type="match status" value="1"/>
</dbReference>
<proteinExistence type="predicted"/>
<dbReference type="RefSeq" id="XP_003283871.1">
    <property type="nucleotide sequence ID" value="XM_003283823.1"/>
</dbReference>